<keyword evidence="1" id="KW-0732">Signal</keyword>
<feature type="signal peptide" evidence="1">
    <location>
        <begin position="1"/>
        <end position="21"/>
    </location>
</feature>
<comment type="caution">
    <text evidence="2">The sequence shown here is derived from an EMBL/GenBank/DDBJ whole genome shotgun (WGS) entry which is preliminary data.</text>
</comment>
<proteinExistence type="predicted"/>
<gene>
    <name evidence="2" type="ORF">BJY22_008074</name>
</gene>
<evidence type="ECO:0000313" key="2">
    <source>
        <dbReference type="EMBL" id="NIK62357.1"/>
    </source>
</evidence>
<evidence type="ECO:0000313" key="3">
    <source>
        <dbReference type="Proteomes" id="UP000555407"/>
    </source>
</evidence>
<evidence type="ECO:0000256" key="1">
    <source>
        <dbReference type="SAM" id="SignalP"/>
    </source>
</evidence>
<dbReference type="InterPro" id="IPR011042">
    <property type="entry name" value="6-blade_b-propeller_TolB-like"/>
</dbReference>
<dbReference type="Proteomes" id="UP000555407">
    <property type="component" value="Unassembled WGS sequence"/>
</dbReference>
<dbReference type="EMBL" id="JAASRO010000001">
    <property type="protein sequence ID" value="NIK62357.1"/>
    <property type="molecule type" value="Genomic_DNA"/>
</dbReference>
<feature type="chain" id="PRO_5030630204" evidence="1">
    <location>
        <begin position="22"/>
        <end position="314"/>
    </location>
</feature>
<sequence>MVRFRKLALIVSAVALTVAAAAPFPASIPLPVDFAPEGIATGPGSTFYAGSLTTGDIYRGSLRTGEGAIFVDAPPGRQAAGLKVERSDQRLWVAGGLNAKAYVYSTRDGSTIADLTLTAAPGTLINDVVVTNDAAYFTDSFHPALYKVPIGPGGEIGAPQTIPVSGPAAAIIGELPNLNGIDATPDGKTLIVGHSPLGAVFLVDPQTGVSRAIEVTGGTITPGTPDGILLDGKTLWVVENFSERLVKVELSPDLASGVITAVVTGDMLQVPTTVAEHGHRLALVNGRFDIGLPPPFGPGAPPGTTFDVVALDKP</sequence>
<reference evidence="2 3" key="1">
    <citation type="submission" date="2020-03" db="EMBL/GenBank/DDBJ databases">
        <title>Sequencing the genomes of 1000 actinobacteria strains.</title>
        <authorList>
            <person name="Klenk H.-P."/>
        </authorList>
    </citation>
    <scope>NUCLEOTIDE SEQUENCE [LARGE SCALE GENOMIC DNA]</scope>
    <source>
        <strain evidence="2 3">DSM 45490</strain>
    </source>
</reference>
<protein>
    <submittedName>
        <fullName evidence="2">Sugar lactone lactonase YvrE</fullName>
    </submittedName>
</protein>
<keyword evidence="3" id="KW-1185">Reference proteome</keyword>
<accession>A0A7X6A587</accession>
<dbReference type="SUPFAM" id="SSF63829">
    <property type="entry name" value="Calcium-dependent phosphotriesterase"/>
    <property type="match status" value="1"/>
</dbReference>
<dbReference type="AlphaFoldDB" id="A0A7X6A587"/>
<dbReference type="Gene3D" id="2.120.10.30">
    <property type="entry name" value="TolB, C-terminal domain"/>
    <property type="match status" value="1"/>
</dbReference>
<dbReference type="RefSeq" id="WP_167217442.1">
    <property type="nucleotide sequence ID" value="NZ_JAASRO010000001.1"/>
</dbReference>
<name>A0A7X6A587_9ACTN</name>
<organism evidence="2 3">
    <name type="scientific">Kribbella shirazensis</name>
    <dbReference type="NCBI Taxonomy" id="1105143"/>
    <lineage>
        <taxon>Bacteria</taxon>
        <taxon>Bacillati</taxon>
        <taxon>Actinomycetota</taxon>
        <taxon>Actinomycetes</taxon>
        <taxon>Propionibacteriales</taxon>
        <taxon>Kribbellaceae</taxon>
        <taxon>Kribbella</taxon>
    </lineage>
</organism>